<dbReference type="AlphaFoldDB" id="A0A2W4IXD7"/>
<organism evidence="1">
    <name type="scientific">Thermocrispum agreste</name>
    <dbReference type="NCBI Taxonomy" id="37925"/>
    <lineage>
        <taxon>Bacteria</taxon>
        <taxon>Bacillati</taxon>
        <taxon>Actinomycetota</taxon>
        <taxon>Actinomycetes</taxon>
        <taxon>Pseudonocardiales</taxon>
        <taxon>Pseudonocardiaceae</taxon>
        <taxon>Thermocrispum</taxon>
    </lineage>
</organism>
<dbReference type="Gene3D" id="3.40.50.150">
    <property type="entry name" value="Vaccinia Virus protein VP39"/>
    <property type="match status" value="1"/>
</dbReference>
<protein>
    <recommendedName>
        <fullName evidence="2">SAM-dependent methyltransferase</fullName>
    </recommendedName>
</protein>
<dbReference type="CDD" id="cd02440">
    <property type="entry name" value="AdoMet_MTases"/>
    <property type="match status" value="1"/>
</dbReference>
<accession>A0A2W4IXD7</accession>
<name>A0A2W4IXD7_9PSEU</name>
<reference evidence="1" key="1">
    <citation type="submission" date="2018-05" db="EMBL/GenBank/DDBJ databases">
        <authorList>
            <person name="Lanie J.A."/>
            <person name="Ng W.-L."/>
            <person name="Kazmierczak K.M."/>
            <person name="Andrzejewski T.M."/>
            <person name="Davidsen T.M."/>
            <person name="Wayne K.J."/>
            <person name="Tettelin H."/>
            <person name="Glass J.I."/>
            <person name="Rusch D."/>
            <person name="Podicherti R."/>
            <person name="Tsui H.-C.T."/>
            <person name="Winkler M.E."/>
        </authorList>
    </citation>
    <scope>NUCLEOTIDE SEQUENCE</scope>
    <source>
        <strain evidence="1">ZC4RG45</strain>
    </source>
</reference>
<dbReference type="STRING" id="1111738.GCA_000427905_02983"/>
<dbReference type="SUPFAM" id="SSF53335">
    <property type="entry name" value="S-adenosyl-L-methionine-dependent methyltransferases"/>
    <property type="match status" value="1"/>
</dbReference>
<dbReference type="Pfam" id="PF04672">
    <property type="entry name" value="Methyltransf_19"/>
    <property type="match status" value="1"/>
</dbReference>
<dbReference type="InterPro" id="IPR006764">
    <property type="entry name" value="SAM_dep_MeTrfase_SAV2177_type"/>
</dbReference>
<dbReference type="InterPro" id="IPR029063">
    <property type="entry name" value="SAM-dependent_MTases_sf"/>
</dbReference>
<evidence type="ECO:0000313" key="1">
    <source>
        <dbReference type="EMBL" id="PZM91224.1"/>
    </source>
</evidence>
<gene>
    <name evidence="1" type="ORF">DIU77_16995</name>
</gene>
<comment type="caution">
    <text evidence="1">The sequence shown here is derived from an EMBL/GenBank/DDBJ whole genome shotgun (WGS) entry which is preliminary data.</text>
</comment>
<evidence type="ECO:0008006" key="2">
    <source>
        <dbReference type="Google" id="ProtNLM"/>
    </source>
</evidence>
<sequence>MTTEDRADVSIPLDRPTAARAYGWLLGGKDNFAIDRELTFQILEGFPEALDVARENRKFLYRAVRFLVEEVGISQFLDLGCGLPTNQNVHQVAQKFNPDARVVYVDNDPIVLAHGRALLADNDNTTVITADFREPEAVLEHEETKRLIDFSQPLAILFLSIGHHLKDVDDVGKGARYALRHIIDDIAVPGSCLAVTQVACDDPALGAVMSEQFNAAGIPWQTRTPAEFDELMAGLEPVEPGLVDIKHWRPDPNQPELDPVPPELYQYVGAAERNKNIYEYGGVLRKP</sequence>
<dbReference type="PIRSF" id="PIRSF017393">
    <property type="entry name" value="MTase_SAV2177"/>
    <property type="match status" value="1"/>
</dbReference>
<proteinExistence type="predicted"/>
<dbReference type="EMBL" id="QGUI01000782">
    <property type="protein sequence ID" value="PZM91224.1"/>
    <property type="molecule type" value="Genomic_DNA"/>
</dbReference>